<dbReference type="GO" id="GO:0032259">
    <property type="term" value="P:methylation"/>
    <property type="evidence" value="ECO:0007669"/>
    <property type="project" value="UniProtKB-KW"/>
</dbReference>
<proteinExistence type="predicted"/>
<protein>
    <submittedName>
        <fullName evidence="2">Class I SAM-dependent methyltransferase</fullName>
        <ecNumber evidence="2">2.1.-.-</ecNumber>
    </submittedName>
</protein>
<dbReference type="EC" id="2.1.-.-" evidence="2"/>
<dbReference type="Proteomes" id="UP001596414">
    <property type="component" value="Unassembled WGS sequence"/>
</dbReference>
<keyword evidence="2" id="KW-0808">Transferase</keyword>
<dbReference type="CDD" id="cd02440">
    <property type="entry name" value="AdoMet_MTases"/>
    <property type="match status" value="1"/>
</dbReference>
<dbReference type="InterPro" id="IPR029063">
    <property type="entry name" value="SAM-dependent_MTases_sf"/>
</dbReference>
<organism evidence="2 3">
    <name type="scientific">Halovenus rubra</name>
    <dbReference type="NCBI Taxonomy" id="869890"/>
    <lineage>
        <taxon>Archaea</taxon>
        <taxon>Methanobacteriati</taxon>
        <taxon>Methanobacteriota</taxon>
        <taxon>Stenosarchaea group</taxon>
        <taxon>Halobacteria</taxon>
        <taxon>Halobacteriales</taxon>
        <taxon>Haloarculaceae</taxon>
        <taxon>Halovenus</taxon>
    </lineage>
</organism>
<dbReference type="RefSeq" id="WP_267635640.1">
    <property type="nucleotide sequence ID" value="NZ_JAODIY010000001.1"/>
</dbReference>
<sequence length="203" mass="22695">MDPSTNRRGWAKRMGKFSPAFYAEVGPNKVSNSLVTLLDQYSTEAAAILELGYGSGRHLSHLHEHGYEDLTGVDINEEALAVVADAYPLLAEAGSFHQKAIEAFVPEVADNAFDVVYSVETLQHIHPDEKWVFDELVRITDSLLVTIESEGEDTDDSVQFIDGEFPLYVRNWKDVFTDRGLTQLLSHQSTPDTIRAFEIPDSH</sequence>
<keyword evidence="2" id="KW-0489">Methyltransferase</keyword>
<dbReference type="SUPFAM" id="SSF53335">
    <property type="entry name" value="S-adenosyl-L-methionine-dependent methyltransferases"/>
    <property type="match status" value="1"/>
</dbReference>
<dbReference type="AlphaFoldDB" id="A0ABD5X8Q3"/>
<dbReference type="Gene3D" id="3.40.50.150">
    <property type="entry name" value="Vaccinia Virus protein VP39"/>
    <property type="match status" value="1"/>
</dbReference>
<gene>
    <name evidence="2" type="ORF">ACFQJ7_16400</name>
</gene>
<comment type="caution">
    <text evidence="2">The sequence shown here is derived from an EMBL/GenBank/DDBJ whole genome shotgun (WGS) entry which is preliminary data.</text>
</comment>
<accession>A0ABD5X8Q3</accession>
<feature type="domain" description="Methyltransferase type 11" evidence="1">
    <location>
        <begin position="49"/>
        <end position="140"/>
    </location>
</feature>
<dbReference type="InterPro" id="IPR013216">
    <property type="entry name" value="Methyltransf_11"/>
</dbReference>
<reference evidence="2 3" key="1">
    <citation type="journal article" date="2014" name="Int. J. Syst. Evol. Microbiol.">
        <title>Complete genome sequence of Corynebacterium casei LMG S-19264T (=DSM 44701T), isolated from a smear-ripened cheese.</title>
        <authorList>
            <consortium name="US DOE Joint Genome Institute (JGI-PGF)"/>
            <person name="Walter F."/>
            <person name="Albersmeier A."/>
            <person name="Kalinowski J."/>
            <person name="Ruckert C."/>
        </authorList>
    </citation>
    <scope>NUCLEOTIDE SEQUENCE [LARGE SCALE GENOMIC DNA]</scope>
    <source>
        <strain evidence="2 3">CGMCC 4.7215</strain>
    </source>
</reference>
<evidence type="ECO:0000313" key="2">
    <source>
        <dbReference type="EMBL" id="MFC7127575.1"/>
    </source>
</evidence>
<evidence type="ECO:0000313" key="3">
    <source>
        <dbReference type="Proteomes" id="UP001596414"/>
    </source>
</evidence>
<dbReference type="GO" id="GO:0008168">
    <property type="term" value="F:methyltransferase activity"/>
    <property type="evidence" value="ECO:0007669"/>
    <property type="project" value="UniProtKB-KW"/>
</dbReference>
<evidence type="ECO:0000259" key="1">
    <source>
        <dbReference type="Pfam" id="PF08241"/>
    </source>
</evidence>
<dbReference type="Pfam" id="PF08241">
    <property type="entry name" value="Methyltransf_11"/>
    <property type="match status" value="1"/>
</dbReference>
<dbReference type="EMBL" id="JBHSZQ010000051">
    <property type="protein sequence ID" value="MFC7127575.1"/>
    <property type="molecule type" value="Genomic_DNA"/>
</dbReference>
<name>A0ABD5X8Q3_9EURY</name>